<evidence type="ECO:0000256" key="1">
    <source>
        <dbReference type="SAM" id="MobiDB-lite"/>
    </source>
</evidence>
<feature type="transmembrane region" description="Helical" evidence="2">
    <location>
        <begin position="309"/>
        <end position="328"/>
    </location>
</feature>
<reference evidence="3" key="1">
    <citation type="submission" date="2020-02" db="EMBL/GenBank/DDBJ databases">
        <authorList>
            <person name="Meier V. D."/>
        </authorList>
    </citation>
    <scope>NUCLEOTIDE SEQUENCE</scope>
    <source>
        <strain evidence="3">AVDCRST_MAG59</strain>
    </source>
</reference>
<protein>
    <submittedName>
        <fullName evidence="3">Uncharacterized protein</fullName>
    </submittedName>
</protein>
<keyword evidence="2" id="KW-0472">Membrane</keyword>
<evidence type="ECO:0000256" key="2">
    <source>
        <dbReference type="SAM" id="Phobius"/>
    </source>
</evidence>
<feature type="transmembrane region" description="Helical" evidence="2">
    <location>
        <begin position="91"/>
        <end position="112"/>
    </location>
</feature>
<name>A0A6J4UXQ0_9BACT</name>
<proteinExistence type="predicted"/>
<gene>
    <name evidence="3" type="ORF">AVDCRST_MAG59-2681</name>
</gene>
<feature type="region of interest" description="Disordered" evidence="1">
    <location>
        <begin position="22"/>
        <end position="46"/>
    </location>
</feature>
<keyword evidence="2" id="KW-1133">Transmembrane helix</keyword>
<dbReference type="AlphaFoldDB" id="A0A6J4UXQ0"/>
<organism evidence="3">
    <name type="scientific">uncultured Thermomicrobiales bacterium</name>
    <dbReference type="NCBI Taxonomy" id="1645740"/>
    <lineage>
        <taxon>Bacteria</taxon>
        <taxon>Pseudomonadati</taxon>
        <taxon>Thermomicrobiota</taxon>
        <taxon>Thermomicrobia</taxon>
        <taxon>Thermomicrobiales</taxon>
        <taxon>environmental samples</taxon>
    </lineage>
</organism>
<feature type="transmembrane region" description="Helical" evidence="2">
    <location>
        <begin position="144"/>
        <end position="163"/>
    </location>
</feature>
<feature type="transmembrane region" description="Helical" evidence="2">
    <location>
        <begin position="60"/>
        <end position="79"/>
    </location>
</feature>
<sequence length="349" mass="37654">MVEARPERSGVAGPAAKAVRLDHRPGATYHRPRTGRSGEPGPGNGGRDVLMPWTSFRRSALVLFGAALLAGFGSTALYMGQRMPADTWRPVFVLALVVLTVTSSVLVPGVLLPDPASPRPEFLSDDLRDEWDDLRQRTVARPHVLVLGGAASALTYAWFVLYYGKATNAIWFGWLPVGAAALGLSLLLFGCARRTAWYNDRFYRTPTWVILVAFAGFAAAQFLGVFMTEQAVAPRGGGAETSAADDIDYWYVGTRAYRITGQYLEIGPVPDIGIPDCESDECAYVVLAVLVVVLVLVLVVGAALVPHMWVLSCLVLLTLIALLALHDVRRDRGLRARYGRGARGSGEGG</sequence>
<feature type="transmembrane region" description="Helical" evidence="2">
    <location>
        <begin position="208"/>
        <end position="226"/>
    </location>
</feature>
<keyword evidence="2" id="KW-0812">Transmembrane</keyword>
<evidence type="ECO:0000313" key="3">
    <source>
        <dbReference type="EMBL" id="CAA9562171.1"/>
    </source>
</evidence>
<feature type="transmembrane region" description="Helical" evidence="2">
    <location>
        <begin position="282"/>
        <end position="303"/>
    </location>
</feature>
<dbReference type="EMBL" id="CADCWF010000170">
    <property type="protein sequence ID" value="CAA9562171.1"/>
    <property type="molecule type" value="Genomic_DNA"/>
</dbReference>
<feature type="transmembrane region" description="Helical" evidence="2">
    <location>
        <begin position="170"/>
        <end position="188"/>
    </location>
</feature>
<accession>A0A6J4UXQ0</accession>